<reference evidence="1" key="1">
    <citation type="journal article" date="2007" name="Environ. Microbiol.">
        <title>Proteorhodopsin photosystem gene clusters exhibit co-evolutionary trends and shared ancestry among diverse marine microbial phyla.</title>
        <authorList>
            <person name="McCarren J."/>
            <person name="Delong E.F."/>
        </authorList>
    </citation>
    <scope>NUCLEOTIDE SEQUENCE</scope>
</reference>
<dbReference type="AlphaFoldDB" id="A4GJB2"/>
<name>A4GJB2_9BACT</name>
<gene>
    <name evidence="1" type="ORF">MBMO_EB0-49D07.0050</name>
</gene>
<evidence type="ECO:0000313" key="1">
    <source>
        <dbReference type="EMBL" id="ABL97207.1"/>
    </source>
</evidence>
<accession>A4GJB2</accession>
<protein>
    <submittedName>
        <fullName evidence="1">Putative transcriptional regulator TetR family protein</fullName>
    </submittedName>
</protein>
<proteinExistence type="predicted"/>
<dbReference type="InterPro" id="IPR009057">
    <property type="entry name" value="Homeodomain-like_sf"/>
</dbReference>
<organism evidence="1">
    <name type="scientific">uncultured marine bacterium EB0_49D07</name>
    <dbReference type="NCBI Taxonomy" id="415439"/>
    <lineage>
        <taxon>Bacteria</taxon>
        <taxon>environmental samples</taxon>
    </lineage>
</organism>
<dbReference type="EMBL" id="EF107099">
    <property type="protein sequence ID" value="ABL97207.1"/>
    <property type="molecule type" value="Genomic_DNA"/>
</dbReference>
<dbReference type="Gene3D" id="1.10.357.10">
    <property type="entry name" value="Tetracycline Repressor, domain 2"/>
    <property type="match status" value="1"/>
</dbReference>
<dbReference type="SUPFAM" id="SSF46689">
    <property type="entry name" value="Homeodomain-like"/>
    <property type="match status" value="1"/>
</dbReference>
<sequence length="200" mass="23373">MMKKSEQTKTKLVNAVVTLINKGKKISVTSISKESKTAYGTFYRYFNNLDEIHEAAIINVVLEVAESLDKQLVKESSNLFKIYYAWFIAIDLYKDTYTANWLINHPASINEAWILTHPITFGWLQEAIKQKEEPGLNTENLRHFKMASSYIHWTYQNALRELLRGRKSIHVYLDLMNSINFLDLPRKTHKKYLKRVADSL</sequence>